<dbReference type="OrthoDB" id="975915at2"/>
<name>A0A1R3XPI3_9BACT</name>
<reference evidence="3" key="1">
    <citation type="submission" date="2017-01" db="EMBL/GenBank/DDBJ databases">
        <authorList>
            <person name="Varghese N."/>
            <person name="Submissions S."/>
        </authorList>
    </citation>
    <scope>NUCLEOTIDE SEQUENCE [LARGE SCALE GENOMIC DNA]</scope>
    <source>
        <strain evidence="3">LP100</strain>
    </source>
</reference>
<dbReference type="EMBL" id="FTPP01000003">
    <property type="protein sequence ID" value="SIT93811.1"/>
    <property type="molecule type" value="Genomic_DNA"/>
</dbReference>
<evidence type="ECO:0008006" key="4">
    <source>
        <dbReference type="Google" id="ProtNLM"/>
    </source>
</evidence>
<accession>A0A1R3XPI3</accession>
<feature type="transmembrane region" description="Helical" evidence="1">
    <location>
        <begin position="190"/>
        <end position="208"/>
    </location>
</feature>
<evidence type="ECO:0000313" key="3">
    <source>
        <dbReference type="Proteomes" id="UP000187181"/>
    </source>
</evidence>
<dbReference type="AlphaFoldDB" id="A0A1R3XPI3"/>
<keyword evidence="3" id="KW-1185">Reference proteome</keyword>
<feature type="transmembrane region" description="Helical" evidence="1">
    <location>
        <begin position="295"/>
        <end position="312"/>
    </location>
</feature>
<gene>
    <name evidence="2" type="ORF">SAMN05444128_3223</name>
</gene>
<feature type="transmembrane region" description="Helical" evidence="1">
    <location>
        <begin position="131"/>
        <end position="152"/>
    </location>
</feature>
<sequence>MGIFDIIILLLIPYLVKVAIPYFSKSAGVRNTKWLYYLWYYHVLFGIIFMFYVQVFGGDAMGYWRKTDLSFDQYLNQGQGTAFMHVFNYGFVHVLDLSFFTGSMIYTFIGFMGVMFFYLSTANLVKTNVKVYGYNIFPYIFFLPNLHFWSSGVGKDTLVFFSVGLFLFSVMSPMRRGVGIAIALFLSYNIRPHITIFLLASFGAGFLFDSKLKPFQKVLLTCCMIAVAAFIFDDVMRFLKLDELSTESVEQFSEKKVSLLSRGHTGSSVDISAYPLPLKVFTFLFRPLFFDIHNVMGVLASLENLILLILFTKIVNMKTISLLKQAPYQIKGLFFFFLIGSVAFATSLGNLGIMMRQKNMLVPGMLIFMFWVLSSRKEEIIARYKRMKTKTNPALGAA</sequence>
<keyword evidence="1" id="KW-1133">Transmembrane helix</keyword>
<proteinExistence type="predicted"/>
<feature type="transmembrane region" description="Helical" evidence="1">
    <location>
        <begin position="6"/>
        <end position="23"/>
    </location>
</feature>
<protein>
    <recommendedName>
        <fullName evidence="4">EpsG family protein</fullName>
    </recommendedName>
</protein>
<keyword evidence="1" id="KW-0472">Membrane</keyword>
<dbReference type="STRING" id="1317125.SAMN05444128_3223"/>
<organism evidence="2 3">
    <name type="scientific">Pontibacter indicus</name>
    <dbReference type="NCBI Taxonomy" id="1317125"/>
    <lineage>
        <taxon>Bacteria</taxon>
        <taxon>Pseudomonadati</taxon>
        <taxon>Bacteroidota</taxon>
        <taxon>Cytophagia</taxon>
        <taxon>Cytophagales</taxon>
        <taxon>Hymenobacteraceae</taxon>
        <taxon>Pontibacter</taxon>
    </lineage>
</organism>
<feature type="transmembrane region" description="Helical" evidence="1">
    <location>
        <begin position="333"/>
        <end position="354"/>
    </location>
</feature>
<feature type="transmembrane region" description="Helical" evidence="1">
    <location>
        <begin position="360"/>
        <end position="376"/>
    </location>
</feature>
<feature type="transmembrane region" description="Helical" evidence="1">
    <location>
        <begin position="97"/>
        <end position="119"/>
    </location>
</feature>
<feature type="transmembrane region" description="Helical" evidence="1">
    <location>
        <begin position="35"/>
        <end position="55"/>
    </location>
</feature>
<evidence type="ECO:0000256" key="1">
    <source>
        <dbReference type="SAM" id="Phobius"/>
    </source>
</evidence>
<keyword evidence="1" id="KW-0812">Transmembrane</keyword>
<evidence type="ECO:0000313" key="2">
    <source>
        <dbReference type="EMBL" id="SIT93811.1"/>
    </source>
</evidence>
<feature type="transmembrane region" description="Helical" evidence="1">
    <location>
        <begin position="214"/>
        <end position="232"/>
    </location>
</feature>
<dbReference type="Proteomes" id="UP000187181">
    <property type="component" value="Unassembled WGS sequence"/>
</dbReference>